<name>A0A2S3UNR3_9HYPH</name>
<keyword evidence="1" id="KW-0732">Signal</keyword>
<dbReference type="Proteomes" id="UP000236959">
    <property type="component" value="Unassembled WGS sequence"/>
</dbReference>
<accession>A0A2S3UNR3</accession>
<dbReference type="RefSeq" id="WP_103224284.1">
    <property type="nucleotide sequence ID" value="NZ_PPCN01000010.1"/>
</dbReference>
<feature type="signal peptide" evidence="1">
    <location>
        <begin position="1"/>
        <end position="23"/>
    </location>
</feature>
<sequence>MLKKQFFTAAILFSALSVVPTIADDNVTLATASSGGSYYPVGVALATIVTEKLADKGIRLSPITTAGSAENVDLVRGNEAPMAIMMGLYGRDGFTGTGTREGRPAVTNLRSIASLWQNYEQFVIRADKVKSGDLSDLTQLGSQFSVGPRNSGTEGTSRIVLGAVGVDVNHDFLPVNMKYAAAAEAFQNNRLGGLSASGGIPTPSVSQLFVTSGDDMRLLKVTDEQLEKISEASGGLFTRAIIPVGTYQGQTDAVETLKQPNFMAVSADLSDDTVYEITKVMFENLDQLKAAHSAAAAINLETAMDGLPVPLHPGAIRFYEEKGMTVPDALRP</sequence>
<dbReference type="Gene3D" id="3.40.190.10">
    <property type="entry name" value="Periplasmic binding protein-like II"/>
    <property type="match status" value="2"/>
</dbReference>
<comment type="caution">
    <text evidence="2">The sequence shown here is derived from an EMBL/GenBank/DDBJ whole genome shotgun (WGS) entry which is preliminary data.</text>
</comment>
<gene>
    <name evidence="2" type="ORF">CLV41_110133</name>
</gene>
<dbReference type="PANTHER" id="PTHR42941:SF1">
    <property type="entry name" value="SLL1037 PROTEIN"/>
    <property type="match status" value="1"/>
</dbReference>
<organism evidence="2 3">
    <name type="scientific">Roseibium marinum</name>
    <dbReference type="NCBI Taxonomy" id="281252"/>
    <lineage>
        <taxon>Bacteria</taxon>
        <taxon>Pseudomonadati</taxon>
        <taxon>Pseudomonadota</taxon>
        <taxon>Alphaproteobacteria</taxon>
        <taxon>Hyphomicrobiales</taxon>
        <taxon>Stappiaceae</taxon>
        <taxon>Roseibium</taxon>
    </lineage>
</organism>
<dbReference type="EMBL" id="PPCN01000010">
    <property type="protein sequence ID" value="POF29129.1"/>
    <property type="molecule type" value="Genomic_DNA"/>
</dbReference>
<evidence type="ECO:0000313" key="2">
    <source>
        <dbReference type="EMBL" id="POF29129.1"/>
    </source>
</evidence>
<evidence type="ECO:0000313" key="3">
    <source>
        <dbReference type="Proteomes" id="UP000236959"/>
    </source>
</evidence>
<proteinExistence type="predicted"/>
<dbReference type="SUPFAM" id="SSF53850">
    <property type="entry name" value="Periplasmic binding protein-like II"/>
    <property type="match status" value="1"/>
</dbReference>
<evidence type="ECO:0000256" key="1">
    <source>
        <dbReference type="SAM" id="SignalP"/>
    </source>
</evidence>
<protein>
    <recommendedName>
        <fullName evidence="4">TRAP transporter solute receptor, TAXI family</fullName>
    </recommendedName>
</protein>
<dbReference type="CDD" id="cd13520">
    <property type="entry name" value="PBP2_TAXI_TRAP"/>
    <property type="match status" value="1"/>
</dbReference>
<reference evidence="2 3" key="1">
    <citation type="submission" date="2018-01" db="EMBL/GenBank/DDBJ databases">
        <title>Genomic Encyclopedia of Archaeal and Bacterial Type Strains, Phase II (KMG-II): from individual species to whole genera.</title>
        <authorList>
            <person name="Goeker M."/>
        </authorList>
    </citation>
    <scope>NUCLEOTIDE SEQUENCE [LARGE SCALE GENOMIC DNA]</scope>
    <source>
        <strain evidence="2 3">DSM 17023</strain>
    </source>
</reference>
<dbReference type="NCBIfam" id="TIGR02122">
    <property type="entry name" value="TRAP_TAXI"/>
    <property type="match status" value="1"/>
</dbReference>
<dbReference type="OrthoDB" id="9776669at2"/>
<dbReference type="AlphaFoldDB" id="A0A2S3UNR3"/>
<dbReference type="Pfam" id="PF16868">
    <property type="entry name" value="NMT1_3"/>
    <property type="match status" value="1"/>
</dbReference>
<dbReference type="InterPro" id="IPR011852">
    <property type="entry name" value="TRAP_TAXI"/>
</dbReference>
<evidence type="ECO:0008006" key="4">
    <source>
        <dbReference type="Google" id="ProtNLM"/>
    </source>
</evidence>
<dbReference type="PANTHER" id="PTHR42941">
    <property type="entry name" value="SLL1037 PROTEIN"/>
    <property type="match status" value="1"/>
</dbReference>
<feature type="chain" id="PRO_5015435294" description="TRAP transporter solute receptor, TAXI family" evidence="1">
    <location>
        <begin position="24"/>
        <end position="332"/>
    </location>
</feature>
<keyword evidence="3" id="KW-1185">Reference proteome</keyword>